<protein>
    <submittedName>
        <fullName evidence="2">Uncharacterized protein</fullName>
    </submittedName>
</protein>
<dbReference type="GeneTree" id="ENSGT00940000164675"/>
<dbReference type="InterPro" id="IPR036291">
    <property type="entry name" value="NAD(P)-bd_dom_sf"/>
</dbReference>
<dbReference type="Gene3D" id="3.40.50.720">
    <property type="entry name" value="NAD(P)-binding Rossmann-like Domain"/>
    <property type="match status" value="1"/>
</dbReference>
<dbReference type="HOGENOM" id="CLU_010194_47_3_1"/>
<evidence type="ECO:0000256" key="1">
    <source>
        <dbReference type="ARBA" id="ARBA00023002"/>
    </source>
</evidence>
<dbReference type="PRINTS" id="PR00080">
    <property type="entry name" value="SDRFAMILY"/>
</dbReference>
<keyword evidence="1" id="KW-0560">Oxidoreductase</keyword>
<keyword evidence="3" id="KW-1185">Reference proteome</keyword>
<dbReference type="Proteomes" id="UP000008144">
    <property type="component" value="Unassembled WGS sequence"/>
</dbReference>
<dbReference type="Pfam" id="PF13561">
    <property type="entry name" value="adh_short_C2"/>
    <property type="match status" value="1"/>
</dbReference>
<dbReference type="OMA" id="GVDTRMM"/>
<dbReference type="PANTHER" id="PTHR43975:SF2">
    <property type="entry name" value="EG:BACR7A4.14 PROTEIN-RELATED"/>
    <property type="match status" value="1"/>
</dbReference>
<name>F6QBN9_CIOIN</name>
<evidence type="ECO:0000313" key="3">
    <source>
        <dbReference type="Proteomes" id="UP000008144"/>
    </source>
</evidence>
<accession>F6QBN9</accession>
<dbReference type="PROSITE" id="PS00061">
    <property type="entry name" value="ADH_SHORT"/>
    <property type="match status" value="1"/>
</dbReference>
<sequence>MPYLESSKGCIVNVSSINSTGQFPRSLAYSMTKSAIDQLTKTLAIEYAPRGVRVNAVNPGETSTNLLLNNYNQDPNKVKEHYNKCNDQLPMKSVCMPEDIANAIVFLSSVKARMITGQCLKVDGAESMCNNN</sequence>
<organism evidence="2 3">
    <name type="scientific">Ciona intestinalis</name>
    <name type="common">Transparent sea squirt</name>
    <name type="synonym">Ascidia intestinalis</name>
    <dbReference type="NCBI Taxonomy" id="7719"/>
    <lineage>
        <taxon>Eukaryota</taxon>
        <taxon>Metazoa</taxon>
        <taxon>Chordata</taxon>
        <taxon>Tunicata</taxon>
        <taxon>Ascidiacea</taxon>
        <taxon>Phlebobranchia</taxon>
        <taxon>Cionidae</taxon>
        <taxon>Ciona</taxon>
    </lineage>
</organism>
<dbReference type="Ensembl" id="ENSCINT00000016954.3">
    <property type="protein sequence ID" value="ENSCINP00000016954.3"/>
    <property type="gene ID" value="ENSCING00000008309.3"/>
</dbReference>
<reference evidence="3" key="1">
    <citation type="journal article" date="2002" name="Science">
        <title>The draft genome of Ciona intestinalis: insights into chordate and vertebrate origins.</title>
        <authorList>
            <person name="Dehal P."/>
            <person name="Satou Y."/>
            <person name="Campbell R.K."/>
            <person name="Chapman J."/>
            <person name="Degnan B."/>
            <person name="De Tomaso A."/>
            <person name="Davidson B."/>
            <person name="Di Gregorio A."/>
            <person name="Gelpke M."/>
            <person name="Goodstein D.M."/>
            <person name="Harafuji N."/>
            <person name="Hastings K.E."/>
            <person name="Ho I."/>
            <person name="Hotta K."/>
            <person name="Huang W."/>
            <person name="Kawashima T."/>
            <person name="Lemaire P."/>
            <person name="Martinez D."/>
            <person name="Meinertzhagen I.A."/>
            <person name="Necula S."/>
            <person name="Nonaka M."/>
            <person name="Putnam N."/>
            <person name="Rash S."/>
            <person name="Saiga H."/>
            <person name="Satake M."/>
            <person name="Terry A."/>
            <person name="Yamada L."/>
            <person name="Wang H.G."/>
            <person name="Awazu S."/>
            <person name="Azumi K."/>
            <person name="Boore J."/>
            <person name="Branno M."/>
            <person name="Chin-Bow S."/>
            <person name="DeSantis R."/>
            <person name="Doyle S."/>
            <person name="Francino P."/>
            <person name="Keys D.N."/>
            <person name="Haga S."/>
            <person name="Hayashi H."/>
            <person name="Hino K."/>
            <person name="Imai K.S."/>
            <person name="Inaba K."/>
            <person name="Kano S."/>
            <person name="Kobayashi K."/>
            <person name="Kobayashi M."/>
            <person name="Lee B.I."/>
            <person name="Makabe K.W."/>
            <person name="Manohar C."/>
            <person name="Matassi G."/>
            <person name="Medina M."/>
            <person name="Mochizuki Y."/>
            <person name="Mount S."/>
            <person name="Morishita T."/>
            <person name="Miura S."/>
            <person name="Nakayama A."/>
            <person name="Nishizaka S."/>
            <person name="Nomoto H."/>
            <person name="Ohta F."/>
            <person name="Oishi K."/>
            <person name="Rigoutsos I."/>
            <person name="Sano M."/>
            <person name="Sasaki A."/>
            <person name="Sasakura Y."/>
            <person name="Shoguchi E."/>
            <person name="Shin-i T."/>
            <person name="Spagnuolo A."/>
            <person name="Stainier D."/>
            <person name="Suzuki M.M."/>
            <person name="Tassy O."/>
            <person name="Takatori N."/>
            <person name="Tokuoka M."/>
            <person name="Yagi K."/>
            <person name="Yoshizaki F."/>
            <person name="Wada S."/>
            <person name="Zhang C."/>
            <person name="Hyatt P.D."/>
            <person name="Larimer F."/>
            <person name="Detter C."/>
            <person name="Doggett N."/>
            <person name="Glavina T."/>
            <person name="Hawkins T."/>
            <person name="Richardson P."/>
            <person name="Lucas S."/>
            <person name="Kohara Y."/>
            <person name="Levine M."/>
            <person name="Satoh N."/>
            <person name="Rokhsar D.S."/>
        </authorList>
    </citation>
    <scope>NUCLEOTIDE SEQUENCE [LARGE SCALE GENOMIC DNA]</scope>
</reference>
<dbReference type="InterPro" id="IPR020904">
    <property type="entry name" value="Sc_DH/Rdtase_CS"/>
</dbReference>
<proteinExistence type="predicted"/>
<dbReference type="STRING" id="7719.ENSCINP00000016954"/>
<dbReference type="InterPro" id="IPR002347">
    <property type="entry name" value="SDR_fam"/>
</dbReference>
<reference evidence="2" key="3">
    <citation type="submission" date="2025-09" db="UniProtKB">
        <authorList>
            <consortium name="Ensembl"/>
        </authorList>
    </citation>
    <scope>IDENTIFICATION</scope>
</reference>
<dbReference type="PANTHER" id="PTHR43975">
    <property type="entry name" value="ZGC:101858"/>
    <property type="match status" value="1"/>
</dbReference>
<dbReference type="SUPFAM" id="SSF51735">
    <property type="entry name" value="NAD(P)-binding Rossmann-fold domains"/>
    <property type="match status" value="1"/>
</dbReference>
<dbReference type="InParanoid" id="F6QBN9"/>
<evidence type="ECO:0000313" key="2">
    <source>
        <dbReference type="Ensembl" id="ENSCINP00000016954.3"/>
    </source>
</evidence>
<dbReference type="PRINTS" id="PR00081">
    <property type="entry name" value="GDHRDH"/>
</dbReference>
<reference evidence="2" key="2">
    <citation type="submission" date="2025-08" db="UniProtKB">
        <authorList>
            <consortium name="Ensembl"/>
        </authorList>
    </citation>
    <scope>IDENTIFICATION</scope>
</reference>
<dbReference type="GO" id="GO:0016491">
    <property type="term" value="F:oxidoreductase activity"/>
    <property type="evidence" value="ECO:0007669"/>
    <property type="project" value="UniProtKB-KW"/>
</dbReference>
<dbReference type="AlphaFoldDB" id="F6QBN9"/>